<evidence type="ECO:0000313" key="18">
    <source>
        <dbReference type="EMBL" id="SMO58349.1"/>
    </source>
</evidence>
<evidence type="ECO:0000256" key="13">
    <source>
        <dbReference type="RuleBase" id="RU003357"/>
    </source>
</evidence>
<dbReference type="GO" id="GO:0015344">
    <property type="term" value="F:siderophore uptake transmembrane transporter activity"/>
    <property type="evidence" value="ECO:0007669"/>
    <property type="project" value="TreeGrafter"/>
</dbReference>
<name>A0A521CG04_9BACT</name>
<keyword evidence="10 12" id="KW-0472">Membrane</keyword>
<dbReference type="PROSITE" id="PS01156">
    <property type="entry name" value="TONB_DEPENDENT_REC_2"/>
    <property type="match status" value="1"/>
</dbReference>
<dbReference type="AlphaFoldDB" id="A0A521CG04"/>
<evidence type="ECO:0000256" key="12">
    <source>
        <dbReference type="PROSITE-ProRule" id="PRU01360"/>
    </source>
</evidence>
<evidence type="ECO:0000256" key="15">
    <source>
        <dbReference type="SAM" id="SignalP"/>
    </source>
</evidence>
<evidence type="ECO:0000259" key="17">
    <source>
        <dbReference type="Pfam" id="PF07715"/>
    </source>
</evidence>
<dbReference type="Gene3D" id="2.170.130.10">
    <property type="entry name" value="TonB-dependent receptor, plug domain"/>
    <property type="match status" value="1"/>
</dbReference>
<dbReference type="SUPFAM" id="SSF49464">
    <property type="entry name" value="Carboxypeptidase regulatory domain-like"/>
    <property type="match status" value="1"/>
</dbReference>
<dbReference type="RefSeq" id="WP_246068309.1">
    <property type="nucleotide sequence ID" value="NZ_FXTH01000006.1"/>
</dbReference>
<comment type="subcellular location">
    <subcellularLocation>
        <location evidence="1 12">Cell outer membrane</location>
        <topology evidence="1 12">Multi-pass membrane protein</topology>
    </subcellularLocation>
</comment>
<evidence type="ECO:0000256" key="6">
    <source>
        <dbReference type="ARBA" id="ARBA00022729"/>
    </source>
</evidence>
<keyword evidence="5 12" id="KW-0812">Transmembrane</keyword>
<evidence type="ECO:0000256" key="8">
    <source>
        <dbReference type="ARBA" id="ARBA00023065"/>
    </source>
</evidence>
<dbReference type="InterPro" id="IPR039426">
    <property type="entry name" value="TonB-dep_rcpt-like"/>
</dbReference>
<gene>
    <name evidence="18" type="ORF">SAMN06265218_10615</name>
</gene>
<evidence type="ECO:0000256" key="3">
    <source>
        <dbReference type="ARBA" id="ARBA00022452"/>
    </source>
</evidence>
<keyword evidence="7" id="KW-0408">Iron</keyword>
<evidence type="ECO:0000256" key="1">
    <source>
        <dbReference type="ARBA" id="ARBA00004571"/>
    </source>
</evidence>
<protein>
    <submittedName>
        <fullName evidence="18">Iron complex outermembrane recepter protein</fullName>
    </submittedName>
</protein>
<dbReference type="InterPro" id="IPR037066">
    <property type="entry name" value="Plug_dom_sf"/>
</dbReference>
<keyword evidence="2 12" id="KW-0813">Transport</keyword>
<dbReference type="Gene3D" id="2.40.170.20">
    <property type="entry name" value="TonB-dependent receptor, beta-barrel domain"/>
    <property type="match status" value="1"/>
</dbReference>
<dbReference type="Pfam" id="PF13715">
    <property type="entry name" value="CarbopepD_reg_2"/>
    <property type="match status" value="1"/>
</dbReference>
<feature type="signal peptide" evidence="15">
    <location>
        <begin position="1"/>
        <end position="28"/>
    </location>
</feature>
<keyword evidence="11 12" id="KW-0998">Cell outer membrane</keyword>
<dbReference type="InterPro" id="IPR012910">
    <property type="entry name" value="Plug_dom"/>
</dbReference>
<dbReference type="PANTHER" id="PTHR32552">
    <property type="entry name" value="FERRICHROME IRON RECEPTOR-RELATED"/>
    <property type="match status" value="1"/>
</dbReference>
<keyword evidence="4" id="KW-0410">Iron transport</keyword>
<feature type="chain" id="PRO_5022111208" evidence="15">
    <location>
        <begin position="29"/>
        <end position="812"/>
    </location>
</feature>
<organism evidence="18 19">
    <name type="scientific">Fodinibius sediminis</name>
    <dbReference type="NCBI Taxonomy" id="1214077"/>
    <lineage>
        <taxon>Bacteria</taxon>
        <taxon>Pseudomonadati</taxon>
        <taxon>Balneolota</taxon>
        <taxon>Balneolia</taxon>
        <taxon>Balneolales</taxon>
        <taxon>Balneolaceae</taxon>
        <taxon>Fodinibius</taxon>
    </lineage>
</organism>
<evidence type="ECO:0000256" key="2">
    <source>
        <dbReference type="ARBA" id="ARBA00022448"/>
    </source>
</evidence>
<dbReference type="PANTHER" id="PTHR32552:SF68">
    <property type="entry name" value="FERRICHROME OUTER MEMBRANE TRANSPORTER_PHAGE RECEPTOR"/>
    <property type="match status" value="1"/>
</dbReference>
<accession>A0A521CG04</accession>
<evidence type="ECO:0000259" key="16">
    <source>
        <dbReference type="Pfam" id="PF00593"/>
    </source>
</evidence>
<dbReference type="Pfam" id="PF07715">
    <property type="entry name" value="Plug"/>
    <property type="match status" value="1"/>
</dbReference>
<evidence type="ECO:0000256" key="9">
    <source>
        <dbReference type="ARBA" id="ARBA00023077"/>
    </source>
</evidence>
<dbReference type="Pfam" id="PF00593">
    <property type="entry name" value="TonB_dep_Rec_b-barrel"/>
    <property type="match status" value="1"/>
</dbReference>
<evidence type="ECO:0000256" key="7">
    <source>
        <dbReference type="ARBA" id="ARBA00023004"/>
    </source>
</evidence>
<dbReference type="Proteomes" id="UP000317593">
    <property type="component" value="Unassembled WGS sequence"/>
</dbReference>
<dbReference type="Gene3D" id="2.60.40.1120">
    <property type="entry name" value="Carboxypeptidase-like, regulatory domain"/>
    <property type="match status" value="1"/>
</dbReference>
<feature type="domain" description="TonB-dependent receptor plug" evidence="17">
    <location>
        <begin position="123"/>
        <end position="230"/>
    </location>
</feature>
<dbReference type="InterPro" id="IPR008969">
    <property type="entry name" value="CarboxyPept-like_regulatory"/>
</dbReference>
<keyword evidence="9 13" id="KW-0798">TonB box</keyword>
<comment type="similarity">
    <text evidence="12 13">Belongs to the TonB-dependent receptor family.</text>
</comment>
<feature type="region of interest" description="Disordered" evidence="14">
    <location>
        <begin position="333"/>
        <end position="354"/>
    </location>
</feature>
<keyword evidence="8" id="KW-0406">Ion transport</keyword>
<evidence type="ECO:0000256" key="11">
    <source>
        <dbReference type="ARBA" id="ARBA00023237"/>
    </source>
</evidence>
<proteinExistence type="inferred from homology"/>
<dbReference type="InterPro" id="IPR010917">
    <property type="entry name" value="TonB_rcpt_CS"/>
</dbReference>
<dbReference type="InterPro" id="IPR036942">
    <property type="entry name" value="Beta-barrel_TonB_sf"/>
</dbReference>
<evidence type="ECO:0000256" key="4">
    <source>
        <dbReference type="ARBA" id="ARBA00022496"/>
    </source>
</evidence>
<keyword evidence="6 15" id="KW-0732">Signal</keyword>
<dbReference type="PROSITE" id="PS52016">
    <property type="entry name" value="TONB_DEPENDENT_REC_3"/>
    <property type="match status" value="1"/>
</dbReference>
<sequence length="812" mass="91962">MFSKQLPLYLFSTGILCFFMAMSSPLMAQTITGTIIDARTNEPLAGANVLEVGTSNGVSADRSGRFTLEITGTEPVRLRITFVGYRTKTIEAGKDEASLQIAMDRSTLMSNEVFVEALRADEASPMAYENVSHTRIEEKNLGQDLPYLLEGTPSVTTTSDAGGGIGYTGLRIRGVDQRRINVTINGIPVNDAESHGVYWVNMPDLASSVENIQVQRGVGTSTNGAAAFGATMNIQTTQMQTDPYGEVNTSVGSFNTRKANVMLGSGLMNNGWQFQGRLSKIASDGYIDRASSDLKSFYLSAARNGDRSLLRSDIFSGREKTYQAWYGVSESRLEDGDRTHNPAGTEKAGEPYDNQTDNYQQDHYQLHYSYQLSDSWNANLSAHYTYGRGYYEEYKAEQPLGEYNIAPIGLPDTTISQSDLVRQLWLDNHFYGAVFSTDYKKEDRWSLTLGGGYNEYDGDHFGEVVWARYAGDSEMDDRYYFNNAFKKDFNTYLKGRYHLTDHFTAFADAQIRQITYEFLGKDRLRQPGGGEEVVDVEQRDELAFFNPKAGLTYRLRNNHRAYLSFSVGNKEPTRDEYVNSTPENRPRHETLYDWEAGYSGTFESFQVSANFYYMDYKDQLILTGEINDVGAYVRQNVPESYRMGIELQAGVQLLDNLEWSGNATFSRNKIRDYTYYLDDYDSGTQDVITYENSDIAFSPDVTAHSLLRYSREGLSAQLSSKYVARQYLDNTQTRSRSLDPYFVNDVQLSYDWTAISLMEKVKATLMVNNLFNVMYESNGYTYGFIADGNPQYFNYYYPQAGRNFLLQLSFKF</sequence>
<evidence type="ECO:0000256" key="10">
    <source>
        <dbReference type="ARBA" id="ARBA00023136"/>
    </source>
</evidence>
<evidence type="ECO:0000256" key="14">
    <source>
        <dbReference type="SAM" id="MobiDB-lite"/>
    </source>
</evidence>
<evidence type="ECO:0000313" key="19">
    <source>
        <dbReference type="Proteomes" id="UP000317593"/>
    </source>
</evidence>
<keyword evidence="19" id="KW-1185">Reference proteome</keyword>
<dbReference type="GO" id="GO:0009279">
    <property type="term" value="C:cell outer membrane"/>
    <property type="evidence" value="ECO:0007669"/>
    <property type="project" value="UniProtKB-SubCell"/>
</dbReference>
<dbReference type="InterPro" id="IPR000531">
    <property type="entry name" value="Beta-barrel_TonB"/>
</dbReference>
<dbReference type="EMBL" id="FXTH01000006">
    <property type="protein sequence ID" value="SMO58349.1"/>
    <property type="molecule type" value="Genomic_DNA"/>
</dbReference>
<keyword evidence="3 12" id="KW-1134">Transmembrane beta strand</keyword>
<dbReference type="SUPFAM" id="SSF56935">
    <property type="entry name" value="Porins"/>
    <property type="match status" value="1"/>
</dbReference>
<evidence type="ECO:0000256" key="5">
    <source>
        <dbReference type="ARBA" id="ARBA00022692"/>
    </source>
</evidence>
<reference evidence="18 19" key="1">
    <citation type="submission" date="2017-05" db="EMBL/GenBank/DDBJ databases">
        <authorList>
            <person name="Varghese N."/>
            <person name="Submissions S."/>
        </authorList>
    </citation>
    <scope>NUCLEOTIDE SEQUENCE [LARGE SCALE GENOMIC DNA]</scope>
    <source>
        <strain evidence="18 19">DSM 21194</strain>
    </source>
</reference>
<feature type="domain" description="TonB-dependent receptor-like beta-barrel" evidence="16">
    <location>
        <begin position="321"/>
        <end position="770"/>
    </location>
</feature>